<dbReference type="AlphaFoldDB" id="A0AAW2YN92"/>
<comment type="caution">
    <text evidence="1">The sequence shown here is derived from an EMBL/GenBank/DDBJ whole genome shotgun (WGS) entry which is preliminary data.</text>
</comment>
<dbReference type="Proteomes" id="UP001431209">
    <property type="component" value="Unassembled WGS sequence"/>
</dbReference>
<gene>
    <name evidence="1" type="ORF">AKO1_015424</name>
</gene>
<feature type="non-terminal residue" evidence="1">
    <location>
        <position position="118"/>
    </location>
</feature>
<sequence length="118" mass="12177">SSVGLDQVKFKSVTTTGACTLLLAQNGTIYFGSKGSVGRKGGWDRNDVPSGIFQVSNISLPLGVKAVDIGGTNTVTQVLGDDGNIYVYGKNDNGACTPNGTAPTNCLGDVLPREARIN</sequence>
<reference evidence="1 2" key="1">
    <citation type="submission" date="2024-03" db="EMBL/GenBank/DDBJ databases">
        <title>The Acrasis kona genome and developmental transcriptomes reveal deep origins of eukaryotic multicellular pathways.</title>
        <authorList>
            <person name="Sheikh S."/>
            <person name="Fu C.-J."/>
            <person name="Brown M.W."/>
            <person name="Baldauf S.L."/>
        </authorList>
    </citation>
    <scope>NUCLEOTIDE SEQUENCE [LARGE SCALE GENOMIC DNA]</scope>
    <source>
        <strain evidence="1 2">ATCC MYA-3509</strain>
    </source>
</reference>
<keyword evidence="2" id="KW-1185">Reference proteome</keyword>
<proteinExistence type="predicted"/>
<accession>A0AAW2YN92</accession>
<feature type="non-terminal residue" evidence="1">
    <location>
        <position position="1"/>
    </location>
</feature>
<dbReference type="Gene3D" id="2.130.10.30">
    <property type="entry name" value="Regulator of chromosome condensation 1/beta-lactamase-inhibitor protein II"/>
    <property type="match status" value="1"/>
</dbReference>
<dbReference type="InterPro" id="IPR009091">
    <property type="entry name" value="RCC1/BLIP-II"/>
</dbReference>
<name>A0AAW2YN92_9EUKA</name>
<protein>
    <submittedName>
        <fullName evidence="1">Uncharacterized protein</fullName>
    </submittedName>
</protein>
<dbReference type="EMBL" id="JAOPGA020000194">
    <property type="protein sequence ID" value="KAL0477577.1"/>
    <property type="molecule type" value="Genomic_DNA"/>
</dbReference>
<evidence type="ECO:0000313" key="2">
    <source>
        <dbReference type="Proteomes" id="UP001431209"/>
    </source>
</evidence>
<evidence type="ECO:0000313" key="1">
    <source>
        <dbReference type="EMBL" id="KAL0477577.1"/>
    </source>
</evidence>
<organism evidence="1 2">
    <name type="scientific">Acrasis kona</name>
    <dbReference type="NCBI Taxonomy" id="1008807"/>
    <lineage>
        <taxon>Eukaryota</taxon>
        <taxon>Discoba</taxon>
        <taxon>Heterolobosea</taxon>
        <taxon>Tetramitia</taxon>
        <taxon>Eutetramitia</taxon>
        <taxon>Acrasidae</taxon>
        <taxon>Acrasis</taxon>
    </lineage>
</organism>
<dbReference type="SUPFAM" id="SSF50985">
    <property type="entry name" value="RCC1/BLIP-II"/>
    <property type="match status" value="1"/>
</dbReference>